<keyword evidence="1 3" id="KW-0436">Ligase</keyword>
<dbReference type="AlphaFoldDB" id="A0A927U950"/>
<evidence type="ECO:0000259" key="2">
    <source>
        <dbReference type="PROSITE" id="PS51733"/>
    </source>
</evidence>
<evidence type="ECO:0000313" key="3">
    <source>
        <dbReference type="EMBL" id="MBE5920666.1"/>
    </source>
</evidence>
<evidence type="ECO:0000256" key="1">
    <source>
        <dbReference type="ARBA" id="ARBA00022598"/>
    </source>
</evidence>
<dbReference type="PANTHER" id="PTHR12835:SF5">
    <property type="entry name" value="BIOTIN--PROTEIN LIGASE"/>
    <property type="match status" value="1"/>
</dbReference>
<name>A0A927U950_9FIRM</name>
<feature type="domain" description="BPL/LPL catalytic" evidence="2">
    <location>
        <begin position="69"/>
        <end position="258"/>
    </location>
</feature>
<dbReference type="PANTHER" id="PTHR12835">
    <property type="entry name" value="BIOTIN PROTEIN LIGASE"/>
    <property type="match status" value="1"/>
</dbReference>
<sequence length="274" mass="30087">MSSKDKVLELLEKNKNTYISGEAIASSLGISRNAIWKAINELRKQGYVIEAVNKKGYRLGESNDIISAQGILSNMDRNIDSALIHIFDTLDSTNKTAKEMAMDGICHGSLVIARSQTIGKGRGTHSFYSPEGGIYMSVILSPEMLPTLEPDVITAYTGITVSDSIESLTGLSPKIKPINDLFIDGRKVCGILTESGIEFDSGMVQWIVVGIGINFDSDISQFPEDLQSIVGSLFKNGQAPISKNQLIAEIYSHLLDWSQVNKEQILKKFNERLI</sequence>
<dbReference type="GO" id="GO:0005737">
    <property type="term" value="C:cytoplasm"/>
    <property type="evidence" value="ECO:0007669"/>
    <property type="project" value="TreeGrafter"/>
</dbReference>
<dbReference type="InterPro" id="IPR011991">
    <property type="entry name" value="ArsR-like_HTH"/>
</dbReference>
<dbReference type="NCBIfam" id="TIGR00121">
    <property type="entry name" value="birA_ligase"/>
    <property type="match status" value="1"/>
</dbReference>
<dbReference type="SUPFAM" id="SSF55681">
    <property type="entry name" value="Class II aaRS and biotin synthetases"/>
    <property type="match status" value="1"/>
</dbReference>
<dbReference type="Proteomes" id="UP000766246">
    <property type="component" value="Unassembled WGS sequence"/>
</dbReference>
<gene>
    <name evidence="3" type="ORF">E7272_12615</name>
</gene>
<dbReference type="EC" id="6.3.4.15" evidence="3"/>
<dbReference type="InterPro" id="IPR045864">
    <property type="entry name" value="aa-tRNA-synth_II/BPL/LPL"/>
</dbReference>
<dbReference type="InterPro" id="IPR004408">
    <property type="entry name" value="Biotin_CoA_COase_ligase"/>
</dbReference>
<dbReference type="EMBL" id="SVER01000043">
    <property type="protein sequence ID" value="MBE5920666.1"/>
    <property type="molecule type" value="Genomic_DNA"/>
</dbReference>
<dbReference type="Pfam" id="PF08279">
    <property type="entry name" value="HTH_11"/>
    <property type="match status" value="1"/>
</dbReference>
<dbReference type="Gene3D" id="3.30.930.10">
    <property type="entry name" value="Bira Bifunctional Protein, Domain 2"/>
    <property type="match status" value="1"/>
</dbReference>
<dbReference type="InterPro" id="IPR036388">
    <property type="entry name" value="WH-like_DNA-bd_sf"/>
</dbReference>
<evidence type="ECO:0000313" key="4">
    <source>
        <dbReference type="Proteomes" id="UP000766246"/>
    </source>
</evidence>
<proteinExistence type="predicted"/>
<dbReference type="GO" id="GO:0004077">
    <property type="term" value="F:biotin--[biotin carboxyl-carrier protein] ligase activity"/>
    <property type="evidence" value="ECO:0007669"/>
    <property type="project" value="UniProtKB-EC"/>
</dbReference>
<dbReference type="SUPFAM" id="SSF46785">
    <property type="entry name" value="Winged helix' DNA-binding domain"/>
    <property type="match status" value="1"/>
</dbReference>
<dbReference type="InterPro" id="IPR004143">
    <property type="entry name" value="BPL_LPL_catalytic"/>
</dbReference>
<dbReference type="CDD" id="cd00090">
    <property type="entry name" value="HTH_ARSR"/>
    <property type="match status" value="1"/>
</dbReference>
<dbReference type="Gene3D" id="1.10.10.10">
    <property type="entry name" value="Winged helix-like DNA-binding domain superfamily/Winged helix DNA-binding domain"/>
    <property type="match status" value="1"/>
</dbReference>
<organism evidence="3 4">
    <name type="scientific">Pseudobutyrivibrio ruminis</name>
    <dbReference type="NCBI Taxonomy" id="46206"/>
    <lineage>
        <taxon>Bacteria</taxon>
        <taxon>Bacillati</taxon>
        <taxon>Bacillota</taxon>
        <taxon>Clostridia</taxon>
        <taxon>Lachnospirales</taxon>
        <taxon>Lachnospiraceae</taxon>
        <taxon>Pseudobutyrivibrio</taxon>
    </lineage>
</organism>
<protein>
    <submittedName>
        <fullName evidence="3">Biotin--[acetyl-CoA-carboxylase] ligase</fullName>
        <ecNumber evidence="3">6.3.4.15</ecNumber>
    </submittedName>
</protein>
<reference evidence="3" key="1">
    <citation type="submission" date="2019-04" db="EMBL/GenBank/DDBJ databases">
        <title>Evolution of Biomass-Degrading Anaerobic Consortia Revealed by Metagenomics.</title>
        <authorList>
            <person name="Peng X."/>
        </authorList>
    </citation>
    <scope>NUCLEOTIDE SEQUENCE</scope>
    <source>
        <strain evidence="3">SIG311</strain>
    </source>
</reference>
<dbReference type="InterPro" id="IPR036390">
    <property type="entry name" value="WH_DNA-bd_sf"/>
</dbReference>
<dbReference type="PROSITE" id="PS51733">
    <property type="entry name" value="BPL_LPL_CATALYTIC"/>
    <property type="match status" value="1"/>
</dbReference>
<dbReference type="GO" id="GO:0016740">
    <property type="term" value="F:transferase activity"/>
    <property type="evidence" value="ECO:0007669"/>
    <property type="project" value="UniProtKB-ARBA"/>
</dbReference>
<comment type="caution">
    <text evidence="3">The sequence shown here is derived from an EMBL/GenBank/DDBJ whole genome shotgun (WGS) entry which is preliminary data.</text>
</comment>
<dbReference type="GO" id="GO:0009249">
    <property type="term" value="P:protein lipoylation"/>
    <property type="evidence" value="ECO:0007669"/>
    <property type="project" value="UniProtKB-ARBA"/>
</dbReference>
<dbReference type="InterPro" id="IPR013196">
    <property type="entry name" value="HTH_11"/>
</dbReference>
<dbReference type="Pfam" id="PF03099">
    <property type="entry name" value="BPL_LplA_LipB"/>
    <property type="match status" value="1"/>
</dbReference>
<accession>A0A927U950</accession>